<dbReference type="RefSeq" id="WP_016985898.1">
    <property type="nucleotide sequence ID" value="NZ_CABVJC010000006.1"/>
</dbReference>
<organism evidence="1 2">
    <name type="scientific">Pseudomonas fluorescens</name>
    <dbReference type="NCBI Taxonomy" id="294"/>
    <lineage>
        <taxon>Bacteria</taxon>
        <taxon>Pseudomonadati</taxon>
        <taxon>Pseudomonadota</taxon>
        <taxon>Gammaproteobacteria</taxon>
        <taxon>Pseudomonadales</taxon>
        <taxon>Pseudomonadaceae</taxon>
        <taxon>Pseudomonas</taxon>
    </lineage>
</organism>
<accession>A0A5E7UE75</accession>
<sequence length="54" mass="5896">MAAIQVGGRCAPIKDPVTAAILGDIAVFVCRVYPPNKSEKPTKLERKVREVNNM</sequence>
<proteinExistence type="predicted"/>
<dbReference type="AlphaFoldDB" id="A0A5E7UE75"/>
<dbReference type="Proteomes" id="UP000326452">
    <property type="component" value="Unassembled WGS sequence"/>
</dbReference>
<name>A0A5E7UE75_PSEFL</name>
<protein>
    <submittedName>
        <fullName evidence="1">Uncharacterized protein</fullName>
    </submittedName>
</protein>
<dbReference type="EMBL" id="CABVJC010000006">
    <property type="protein sequence ID" value="VVQ08769.1"/>
    <property type="molecule type" value="Genomic_DNA"/>
</dbReference>
<evidence type="ECO:0000313" key="1">
    <source>
        <dbReference type="EMBL" id="VVQ08769.1"/>
    </source>
</evidence>
<reference evidence="1 2" key="1">
    <citation type="submission" date="2019-09" db="EMBL/GenBank/DDBJ databases">
        <authorList>
            <person name="Chandra G."/>
            <person name="Truman W A."/>
        </authorList>
    </citation>
    <scope>NUCLEOTIDE SEQUENCE [LARGE SCALE GENOMIC DNA]</scope>
    <source>
        <strain evidence="1">PS941</strain>
    </source>
</reference>
<gene>
    <name evidence="1" type="ORF">PS941_03405</name>
</gene>
<evidence type="ECO:0000313" key="2">
    <source>
        <dbReference type="Proteomes" id="UP000326452"/>
    </source>
</evidence>